<dbReference type="Proteomes" id="UP000308549">
    <property type="component" value="Unassembled WGS sequence"/>
</dbReference>
<reference evidence="8 9" key="1">
    <citation type="submission" date="2017-03" db="EMBL/GenBank/DDBJ databases">
        <title>Genomes of endolithic fungi from Antarctica.</title>
        <authorList>
            <person name="Coleine C."/>
            <person name="Masonjones S."/>
            <person name="Stajich J.E."/>
        </authorList>
    </citation>
    <scope>NUCLEOTIDE SEQUENCE [LARGE SCALE GENOMIC DNA]</scope>
    <source>
        <strain evidence="8 9">CCFEE 6315</strain>
    </source>
</reference>
<feature type="transmembrane region" description="Helical" evidence="6">
    <location>
        <begin position="98"/>
        <end position="116"/>
    </location>
</feature>
<organism evidence="8 9">
    <name type="scientific">Salinomyces thailandicus</name>
    <dbReference type="NCBI Taxonomy" id="706561"/>
    <lineage>
        <taxon>Eukaryota</taxon>
        <taxon>Fungi</taxon>
        <taxon>Dikarya</taxon>
        <taxon>Ascomycota</taxon>
        <taxon>Pezizomycotina</taxon>
        <taxon>Dothideomycetes</taxon>
        <taxon>Dothideomycetidae</taxon>
        <taxon>Mycosphaerellales</taxon>
        <taxon>Teratosphaeriaceae</taxon>
        <taxon>Salinomyces</taxon>
    </lineage>
</organism>
<name>A0A4U0TXF3_9PEZI</name>
<dbReference type="PANTHER" id="PTHR42718:SF27">
    <property type="entry name" value="TRANSPORTER, PUTATIVE-RELATED"/>
    <property type="match status" value="1"/>
</dbReference>
<accession>A0A4U0TXF3</accession>
<feature type="domain" description="Major facilitator superfamily (MFS) profile" evidence="7">
    <location>
        <begin position="60"/>
        <end position="395"/>
    </location>
</feature>
<evidence type="ECO:0000256" key="5">
    <source>
        <dbReference type="SAM" id="MobiDB-lite"/>
    </source>
</evidence>
<feature type="transmembrane region" description="Helical" evidence="6">
    <location>
        <begin position="128"/>
        <end position="148"/>
    </location>
</feature>
<dbReference type="SUPFAM" id="SSF103473">
    <property type="entry name" value="MFS general substrate transporter"/>
    <property type="match status" value="1"/>
</dbReference>
<feature type="transmembrane region" description="Helical" evidence="6">
    <location>
        <begin position="300"/>
        <end position="319"/>
    </location>
</feature>
<keyword evidence="3 6" id="KW-1133">Transmembrane helix</keyword>
<evidence type="ECO:0000259" key="7">
    <source>
        <dbReference type="PROSITE" id="PS50850"/>
    </source>
</evidence>
<sequence length="395" mass="41843">MTNTSVQLKSITQPQAVADESSIQGTPRTRTTTANVPIVNQELQTNSSERNLTVTSKGRTTVIIASVTLITTISTLLNGLTTVALPTMAHELSIPEGLLLWPTSIQALTTGCTLLISGSLADALGPRLMYLTGSVLQAGMILGCGLSKNATQLILFRGLSGIALSLCLPSVVSIITASFVGKRRNMAFATMGGGQPIGFAIGLVLGGVLTGTIGWRWGFHLSAILDIAIVAVAFWGLPKEIDSPRDADGAFSRSWSQKLARLRSDVDWVGASIASASLAMLSYALAAVTGNTSDIREPSTITVLTIAVALIPAFIWWVGKQEKRGKPALIPNSLWRNKSFTTICLAVFLTWGAFNSLETILTFFFQDVQELNTVLANACCWSGLECLNGWAGAPG</sequence>
<comment type="caution">
    <text evidence="8">The sequence shown here is derived from an EMBL/GenBank/DDBJ whole genome shotgun (WGS) entry which is preliminary data.</text>
</comment>
<dbReference type="OrthoDB" id="2130629at2759"/>
<dbReference type="InterPro" id="IPR020846">
    <property type="entry name" value="MFS_dom"/>
</dbReference>
<dbReference type="AlphaFoldDB" id="A0A4U0TXF3"/>
<keyword evidence="9" id="KW-1185">Reference proteome</keyword>
<keyword evidence="2 6" id="KW-0812">Transmembrane</keyword>
<feature type="transmembrane region" description="Helical" evidence="6">
    <location>
        <begin position="340"/>
        <end position="365"/>
    </location>
</feature>
<feature type="transmembrane region" description="Helical" evidence="6">
    <location>
        <begin position="217"/>
        <end position="237"/>
    </location>
</feature>
<dbReference type="InterPro" id="IPR011701">
    <property type="entry name" value="MFS"/>
</dbReference>
<feature type="transmembrane region" description="Helical" evidence="6">
    <location>
        <begin position="268"/>
        <end position="288"/>
    </location>
</feature>
<dbReference type="Pfam" id="PF07690">
    <property type="entry name" value="MFS_1"/>
    <property type="match status" value="1"/>
</dbReference>
<dbReference type="PROSITE" id="PS50850">
    <property type="entry name" value="MFS"/>
    <property type="match status" value="1"/>
</dbReference>
<evidence type="ECO:0000256" key="1">
    <source>
        <dbReference type="ARBA" id="ARBA00004141"/>
    </source>
</evidence>
<evidence type="ECO:0000256" key="4">
    <source>
        <dbReference type="ARBA" id="ARBA00023136"/>
    </source>
</evidence>
<evidence type="ECO:0000313" key="9">
    <source>
        <dbReference type="Proteomes" id="UP000308549"/>
    </source>
</evidence>
<evidence type="ECO:0000256" key="3">
    <source>
        <dbReference type="ARBA" id="ARBA00022989"/>
    </source>
</evidence>
<proteinExistence type="predicted"/>
<dbReference type="PANTHER" id="PTHR42718">
    <property type="entry name" value="MAJOR FACILITATOR SUPERFAMILY MULTIDRUG TRANSPORTER MFSC"/>
    <property type="match status" value="1"/>
</dbReference>
<dbReference type="Gene3D" id="1.20.1250.20">
    <property type="entry name" value="MFS general substrate transporter like domains"/>
    <property type="match status" value="1"/>
</dbReference>
<keyword evidence="4 6" id="KW-0472">Membrane</keyword>
<evidence type="ECO:0000256" key="6">
    <source>
        <dbReference type="SAM" id="Phobius"/>
    </source>
</evidence>
<feature type="region of interest" description="Disordered" evidence="5">
    <location>
        <begin position="1"/>
        <end position="34"/>
    </location>
</feature>
<dbReference type="InterPro" id="IPR036259">
    <property type="entry name" value="MFS_trans_sf"/>
</dbReference>
<comment type="subcellular location">
    <subcellularLocation>
        <location evidence="1">Membrane</location>
        <topology evidence="1">Multi-pass membrane protein</topology>
    </subcellularLocation>
</comment>
<dbReference type="EMBL" id="NAJL01000025">
    <property type="protein sequence ID" value="TKA27047.1"/>
    <property type="molecule type" value="Genomic_DNA"/>
</dbReference>
<feature type="transmembrane region" description="Helical" evidence="6">
    <location>
        <begin position="62"/>
        <end position="86"/>
    </location>
</feature>
<gene>
    <name evidence="8" type="ORF">B0A50_05238</name>
</gene>
<protein>
    <recommendedName>
        <fullName evidence="7">Major facilitator superfamily (MFS) profile domain-containing protein</fullName>
    </recommendedName>
</protein>
<dbReference type="GO" id="GO:0016020">
    <property type="term" value="C:membrane"/>
    <property type="evidence" value="ECO:0007669"/>
    <property type="project" value="UniProtKB-SubCell"/>
</dbReference>
<evidence type="ECO:0000313" key="8">
    <source>
        <dbReference type="EMBL" id="TKA27047.1"/>
    </source>
</evidence>
<feature type="transmembrane region" description="Helical" evidence="6">
    <location>
        <begin position="154"/>
        <end position="180"/>
    </location>
</feature>
<evidence type="ECO:0000256" key="2">
    <source>
        <dbReference type="ARBA" id="ARBA00022692"/>
    </source>
</evidence>
<feature type="transmembrane region" description="Helical" evidence="6">
    <location>
        <begin position="187"/>
        <end position="211"/>
    </location>
</feature>
<dbReference type="GO" id="GO:0022857">
    <property type="term" value="F:transmembrane transporter activity"/>
    <property type="evidence" value="ECO:0007669"/>
    <property type="project" value="InterPro"/>
</dbReference>